<sequence length="61" mass="6514">MTRDQLAAELKRMASSQVSDIERAVKAGHKTIALNELADLDRQLKALAAALKAKPAVARAS</sequence>
<protein>
    <submittedName>
        <fullName evidence="1">Uncharacterized protein</fullName>
    </submittedName>
</protein>
<reference evidence="1" key="1">
    <citation type="journal article" date="2021" name="Front. Microbiol.">
        <title>Comprehensive Comparative Genomics and Phenotyping of Methylobacterium Species.</title>
        <authorList>
            <person name="Alessa O."/>
            <person name="Ogura Y."/>
            <person name="Fujitani Y."/>
            <person name="Takami H."/>
            <person name="Hayashi T."/>
            <person name="Sahin N."/>
            <person name="Tani A."/>
        </authorList>
    </citation>
    <scope>NUCLEOTIDE SEQUENCE</scope>
    <source>
        <strain evidence="1">NBRC 15689</strain>
    </source>
</reference>
<dbReference type="RefSeq" id="WP_238309700.1">
    <property type="nucleotide sequence ID" value="NZ_BPQV01000002.1"/>
</dbReference>
<gene>
    <name evidence="1" type="ORF">LKMONMHP_0574</name>
</gene>
<proteinExistence type="predicted"/>
<evidence type="ECO:0000313" key="1">
    <source>
        <dbReference type="EMBL" id="GJE25735.1"/>
    </source>
</evidence>
<name>A0ABQ4T650_METOR</name>
<dbReference type="Proteomes" id="UP001055156">
    <property type="component" value="Unassembled WGS sequence"/>
</dbReference>
<evidence type="ECO:0000313" key="2">
    <source>
        <dbReference type="Proteomes" id="UP001055156"/>
    </source>
</evidence>
<keyword evidence="2" id="KW-1185">Reference proteome</keyword>
<comment type="caution">
    <text evidence="1">The sequence shown here is derived from an EMBL/GenBank/DDBJ whole genome shotgun (WGS) entry which is preliminary data.</text>
</comment>
<dbReference type="EMBL" id="BPQV01000002">
    <property type="protein sequence ID" value="GJE25735.1"/>
    <property type="molecule type" value="Genomic_DNA"/>
</dbReference>
<organism evidence="1 2">
    <name type="scientific">Methylobacterium organophilum</name>
    <dbReference type="NCBI Taxonomy" id="410"/>
    <lineage>
        <taxon>Bacteria</taxon>
        <taxon>Pseudomonadati</taxon>
        <taxon>Pseudomonadota</taxon>
        <taxon>Alphaproteobacteria</taxon>
        <taxon>Hyphomicrobiales</taxon>
        <taxon>Methylobacteriaceae</taxon>
        <taxon>Methylobacterium</taxon>
    </lineage>
</organism>
<accession>A0ABQ4T650</accession>
<reference evidence="1" key="2">
    <citation type="submission" date="2021-08" db="EMBL/GenBank/DDBJ databases">
        <authorList>
            <person name="Tani A."/>
            <person name="Ola A."/>
            <person name="Ogura Y."/>
            <person name="Katsura K."/>
            <person name="Hayashi T."/>
        </authorList>
    </citation>
    <scope>NUCLEOTIDE SEQUENCE</scope>
    <source>
        <strain evidence="1">NBRC 15689</strain>
    </source>
</reference>